<gene>
    <name evidence="3" type="ORF">QA636_27930</name>
</gene>
<name>A0ABY8J7C3_9BRAD</name>
<keyword evidence="2" id="KW-1133">Transmembrane helix</keyword>
<keyword evidence="4" id="KW-1185">Reference proteome</keyword>
<protein>
    <recommendedName>
        <fullName evidence="5">Integral membrane protein</fullName>
    </recommendedName>
</protein>
<keyword evidence="2" id="KW-0472">Membrane</keyword>
<keyword evidence="2" id="KW-0812">Transmembrane</keyword>
<proteinExistence type="predicted"/>
<dbReference type="Proteomes" id="UP001221546">
    <property type="component" value="Chromosome"/>
</dbReference>
<evidence type="ECO:0000313" key="3">
    <source>
        <dbReference type="EMBL" id="WFU61322.1"/>
    </source>
</evidence>
<organism evidence="3 4">
    <name type="scientific">Bradyrhizobium brasilense</name>
    <dbReference type="NCBI Taxonomy" id="1419277"/>
    <lineage>
        <taxon>Bacteria</taxon>
        <taxon>Pseudomonadati</taxon>
        <taxon>Pseudomonadota</taxon>
        <taxon>Alphaproteobacteria</taxon>
        <taxon>Hyphomicrobiales</taxon>
        <taxon>Nitrobacteraceae</taxon>
        <taxon>Bradyrhizobium</taxon>
    </lineage>
</organism>
<feature type="region of interest" description="Disordered" evidence="1">
    <location>
        <begin position="116"/>
        <end position="145"/>
    </location>
</feature>
<feature type="transmembrane region" description="Helical" evidence="2">
    <location>
        <begin position="26"/>
        <end position="46"/>
    </location>
</feature>
<evidence type="ECO:0000256" key="2">
    <source>
        <dbReference type="SAM" id="Phobius"/>
    </source>
</evidence>
<dbReference type="RefSeq" id="WP_194295332.1">
    <property type="nucleotide sequence ID" value="NZ_CP121646.1"/>
</dbReference>
<accession>A0ABY8J7C3</accession>
<reference evidence="3 4" key="1">
    <citation type="submission" date="2023-04" db="EMBL/GenBank/DDBJ databases">
        <title>Australian commercial rhizobial inoculants.</title>
        <authorList>
            <person name="Kohlmeier M.G."/>
            <person name="O'Hara G.W."/>
            <person name="Colombi E."/>
            <person name="Ramsay J.P."/>
            <person name="Terpolilli J."/>
        </authorList>
    </citation>
    <scope>NUCLEOTIDE SEQUENCE [LARGE SCALE GENOMIC DNA]</scope>
    <source>
        <strain evidence="3 4">CB627</strain>
    </source>
</reference>
<sequence>MSEQMHPAAPHHLPFFIPGADGSDTLMVVMGIFLVATVLWVGTLYWKLHSLPERMAHKSQKLQFEIVAVLGLISLFTHMHIFWVAGLLLALIDLPDFGTPMRSIADSVERIADATPGAAEPVAESGPGGGPDVRTPAKQEVHNHA</sequence>
<evidence type="ECO:0000256" key="1">
    <source>
        <dbReference type="SAM" id="MobiDB-lite"/>
    </source>
</evidence>
<dbReference type="EMBL" id="CP121646">
    <property type="protein sequence ID" value="WFU61322.1"/>
    <property type="molecule type" value="Genomic_DNA"/>
</dbReference>
<feature type="compositionally biased region" description="Basic and acidic residues" evidence="1">
    <location>
        <begin position="135"/>
        <end position="145"/>
    </location>
</feature>
<evidence type="ECO:0000313" key="4">
    <source>
        <dbReference type="Proteomes" id="UP001221546"/>
    </source>
</evidence>
<evidence type="ECO:0008006" key="5">
    <source>
        <dbReference type="Google" id="ProtNLM"/>
    </source>
</evidence>
<feature type="transmembrane region" description="Helical" evidence="2">
    <location>
        <begin position="67"/>
        <end position="92"/>
    </location>
</feature>